<gene>
    <name evidence="2" type="ORF">WH52_11180</name>
</gene>
<dbReference type="EMBL" id="LAPZ01000011">
    <property type="protein sequence ID" value="OSY87435.1"/>
    <property type="molecule type" value="Genomic_DNA"/>
</dbReference>
<dbReference type="STRING" id="1635173.WH52_11180"/>
<keyword evidence="3" id="KW-1185">Reference proteome</keyword>
<evidence type="ECO:0000259" key="1">
    <source>
        <dbReference type="Pfam" id="PF14302"/>
    </source>
</evidence>
<accession>A0A1Y2PAF7</accession>
<comment type="caution">
    <text evidence="2">The sequence shown here is derived from an EMBL/GenBank/DDBJ whole genome shotgun (WGS) entry which is preliminary data.</text>
</comment>
<name>A0A1Y2PAF7_9FLAO</name>
<dbReference type="PROSITE" id="PS51257">
    <property type="entry name" value="PROKAR_LIPOPROTEIN"/>
    <property type="match status" value="1"/>
</dbReference>
<feature type="domain" description="DUF4377" evidence="1">
    <location>
        <begin position="47"/>
        <end position="122"/>
    </location>
</feature>
<organism evidence="2 3">
    <name type="scientific">Tenacibaculum holothuriorum</name>
    <dbReference type="NCBI Taxonomy" id="1635173"/>
    <lineage>
        <taxon>Bacteria</taxon>
        <taxon>Pseudomonadati</taxon>
        <taxon>Bacteroidota</taxon>
        <taxon>Flavobacteriia</taxon>
        <taxon>Flavobacteriales</taxon>
        <taxon>Flavobacteriaceae</taxon>
        <taxon>Tenacibaculum</taxon>
    </lineage>
</organism>
<dbReference type="AlphaFoldDB" id="A0A1Y2PAF7"/>
<protein>
    <recommendedName>
        <fullName evidence="1">DUF4377 domain-containing protein</fullName>
    </recommendedName>
</protein>
<evidence type="ECO:0000313" key="2">
    <source>
        <dbReference type="EMBL" id="OSY87435.1"/>
    </source>
</evidence>
<dbReference type="InterPro" id="IPR025485">
    <property type="entry name" value="DUF4377"/>
</dbReference>
<dbReference type="RefSeq" id="WP_086031046.1">
    <property type="nucleotide sequence ID" value="NZ_LAPZ01000011.1"/>
</dbReference>
<dbReference type="InParanoid" id="A0A1Y2PAF7"/>
<proteinExistence type="predicted"/>
<reference evidence="2 3" key="1">
    <citation type="submission" date="2015-03" db="EMBL/GenBank/DDBJ databases">
        <title>Genome sequence of Tenacibaculum sp. S2-2, isolated from intestinal microbiota of sea cucumber, Apostichopus japonicas.</title>
        <authorList>
            <person name="Shao Z."/>
            <person name="Wang L."/>
            <person name="Li X."/>
        </authorList>
    </citation>
    <scope>NUCLEOTIDE SEQUENCE [LARGE SCALE GENOMIC DNA]</scope>
    <source>
        <strain evidence="2 3">S2-2</strain>
    </source>
</reference>
<dbReference type="Proteomes" id="UP000194221">
    <property type="component" value="Unassembled WGS sequence"/>
</dbReference>
<evidence type="ECO:0000313" key="3">
    <source>
        <dbReference type="Proteomes" id="UP000194221"/>
    </source>
</evidence>
<sequence>MKKIFLIMLVVFTACNSTKNKKDNSHSIVNDMGKENIKSKTIVVLKVNAEEVECYGAHGKQNCLQIKELGEDKEWKNQYEGIEGFDFKPGFVYNLQVEKIVLKNPPQDVGDTFYKLLKIIKKEKPITDEMMSDYATLTVTKIENGRDGYLATLKNDKENLYTTTISIPNLEDNYIRLNVGDKVKIAGEYAESDPVQIFAKKIKIIEKESLKKLPELTVTKIIPGKDGETIHLSDKNKKAYNMIASIPNLGDNYVSLKVGDKVKVEGEYVDSFPTQILATKINKIK</sequence>
<dbReference type="OrthoDB" id="1260929at2"/>
<dbReference type="Pfam" id="PF14302">
    <property type="entry name" value="DUF4377"/>
    <property type="match status" value="1"/>
</dbReference>